<dbReference type="PANTHER" id="PTHR45892:SF1">
    <property type="entry name" value="AMINOACYLASE-1"/>
    <property type="match status" value="1"/>
</dbReference>
<name>A0A433ATU3_9FUNG</name>
<evidence type="ECO:0008006" key="3">
    <source>
        <dbReference type="Google" id="ProtNLM"/>
    </source>
</evidence>
<dbReference type="Gene3D" id="3.40.630.10">
    <property type="entry name" value="Zn peptidases"/>
    <property type="match status" value="1"/>
</dbReference>
<dbReference type="GO" id="GO:0004046">
    <property type="term" value="F:aminoacylase activity"/>
    <property type="evidence" value="ECO:0007669"/>
    <property type="project" value="TreeGrafter"/>
</dbReference>
<reference evidence="1 2" key="1">
    <citation type="journal article" date="2018" name="New Phytol.">
        <title>Phylogenomics of Endogonaceae and evolution of mycorrhizas within Mucoromycota.</title>
        <authorList>
            <person name="Chang Y."/>
            <person name="Desiro A."/>
            <person name="Na H."/>
            <person name="Sandor L."/>
            <person name="Lipzen A."/>
            <person name="Clum A."/>
            <person name="Barry K."/>
            <person name="Grigoriev I.V."/>
            <person name="Martin F.M."/>
            <person name="Stajich J.E."/>
            <person name="Smith M.E."/>
            <person name="Bonito G."/>
            <person name="Spatafora J.W."/>
        </authorList>
    </citation>
    <scope>NUCLEOTIDE SEQUENCE [LARGE SCALE GENOMIC DNA]</scope>
    <source>
        <strain evidence="1 2">GMNB39</strain>
    </source>
</reference>
<protein>
    <recommendedName>
        <fullName evidence="3">Peptidase M20 dimerisation domain-containing protein</fullName>
    </recommendedName>
</protein>
<sequence length="74" mass="8084">MKLLIKTPEFLALNVGFALDEGISSPTENLKVFYGERAPWWVKITSTGNTGHGSQFIKDTAAGKLVGMSRKELS</sequence>
<organism evidence="1 2">
    <name type="scientific">Jimgerdemannia flammicorona</name>
    <dbReference type="NCBI Taxonomy" id="994334"/>
    <lineage>
        <taxon>Eukaryota</taxon>
        <taxon>Fungi</taxon>
        <taxon>Fungi incertae sedis</taxon>
        <taxon>Mucoromycota</taxon>
        <taxon>Mucoromycotina</taxon>
        <taxon>Endogonomycetes</taxon>
        <taxon>Endogonales</taxon>
        <taxon>Endogonaceae</taxon>
        <taxon>Jimgerdemannia</taxon>
    </lineage>
</organism>
<dbReference type="OrthoDB" id="3064516at2759"/>
<evidence type="ECO:0000313" key="1">
    <source>
        <dbReference type="EMBL" id="RUP06144.1"/>
    </source>
</evidence>
<dbReference type="AlphaFoldDB" id="A0A433ATU3"/>
<keyword evidence="2" id="KW-1185">Reference proteome</keyword>
<accession>A0A433ATU3</accession>
<evidence type="ECO:0000313" key="2">
    <source>
        <dbReference type="Proteomes" id="UP000268093"/>
    </source>
</evidence>
<dbReference type="EMBL" id="RBNI01017104">
    <property type="protein sequence ID" value="RUP06144.1"/>
    <property type="molecule type" value="Genomic_DNA"/>
</dbReference>
<dbReference type="PANTHER" id="PTHR45892">
    <property type="entry name" value="AMINOACYLASE-1"/>
    <property type="match status" value="1"/>
</dbReference>
<gene>
    <name evidence="1" type="ORF">BC936DRAFT_140466</name>
</gene>
<dbReference type="InterPro" id="IPR052083">
    <property type="entry name" value="Aminoacylase-1_M20A"/>
</dbReference>
<dbReference type="Proteomes" id="UP000268093">
    <property type="component" value="Unassembled WGS sequence"/>
</dbReference>
<comment type="caution">
    <text evidence="1">The sequence shown here is derived from an EMBL/GenBank/DDBJ whole genome shotgun (WGS) entry which is preliminary data.</text>
</comment>
<proteinExistence type="predicted"/>